<name>A0A078GIL6_BRANA</name>
<feature type="compositionally biased region" description="Basic and acidic residues" evidence="1">
    <location>
        <begin position="1"/>
        <end position="10"/>
    </location>
</feature>
<feature type="region of interest" description="Disordered" evidence="1">
    <location>
        <begin position="1"/>
        <end position="86"/>
    </location>
</feature>
<keyword evidence="4" id="KW-1185">Reference proteome</keyword>
<dbReference type="PaxDb" id="3708-A0A078GIL6"/>
<evidence type="ECO:0000313" key="4">
    <source>
        <dbReference type="Proteomes" id="UP000028999"/>
    </source>
</evidence>
<dbReference type="EMBL" id="HG994370">
    <property type="protein sequence ID" value="CAF2060049.1"/>
    <property type="molecule type" value="Genomic_DNA"/>
</dbReference>
<sequence length="86" mass="10016">MKAYGSDRARSRSTHSKSSERPRYSATIDGYSSNPLPPYAGNNVPMDAEGRYPNHVKNYPSRHHDNDSRGFQRQRREEYGKTYNRH</sequence>
<feature type="compositionally biased region" description="Basic and acidic residues" evidence="1">
    <location>
        <begin position="62"/>
        <end position="80"/>
    </location>
</feature>
<dbReference type="Proteomes" id="UP001295469">
    <property type="component" value="Chromosome C06"/>
</dbReference>
<protein>
    <submittedName>
        <fullName evidence="2">(rape) hypothetical protein</fullName>
    </submittedName>
    <submittedName>
        <fullName evidence="3">BnaC06g18460D protein</fullName>
    </submittedName>
</protein>
<evidence type="ECO:0000313" key="2">
    <source>
        <dbReference type="EMBL" id="CAF2060049.1"/>
    </source>
</evidence>
<gene>
    <name evidence="3" type="primary">BnaC06g18460D</name>
    <name evidence="2" type="ORF">DARMORV10_C06P28210.1</name>
    <name evidence="3" type="ORF">GSBRNA2T00028965001</name>
</gene>
<reference evidence="2" key="3">
    <citation type="submission" date="2021-01" db="EMBL/GenBank/DDBJ databases">
        <authorList>
            <consortium name="Genoscope - CEA"/>
            <person name="William W."/>
        </authorList>
    </citation>
    <scope>NUCLEOTIDE SEQUENCE</scope>
</reference>
<reference evidence="3 4" key="1">
    <citation type="journal article" date="2014" name="Science">
        <title>Plant genetics. Early allopolyploid evolution in the post-Neolithic Brassica napus oilseed genome.</title>
        <authorList>
            <person name="Chalhoub B."/>
            <person name="Denoeud F."/>
            <person name="Liu S."/>
            <person name="Parkin I.A."/>
            <person name="Tang H."/>
            <person name="Wang X."/>
            <person name="Chiquet J."/>
            <person name="Belcram H."/>
            <person name="Tong C."/>
            <person name="Samans B."/>
            <person name="Correa M."/>
            <person name="Da Silva C."/>
            <person name="Just J."/>
            <person name="Falentin C."/>
            <person name="Koh C.S."/>
            <person name="Le Clainche I."/>
            <person name="Bernard M."/>
            <person name="Bento P."/>
            <person name="Noel B."/>
            <person name="Labadie K."/>
            <person name="Alberti A."/>
            <person name="Charles M."/>
            <person name="Arnaud D."/>
            <person name="Guo H."/>
            <person name="Daviaud C."/>
            <person name="Alamery S."/>
            <person name="Jabbari K."/>
            <person name="Zhao M."/>
            <person name="Edger P.P."/>
            <person name="Chelaifa H."/>
            <person name="Tack D."/>
            <person name="Lassalle G."/>
            <person name="Mestiri I."/>
            <person name="Schnel N."/>
            <person name="Le Paslier M.C."/>
            <person name="Fan G."/>
            <person name="Renault V."/>
            <person name="Bayer P.E."/>
            <person name="Golicz A.A."/>
            <person name="Manoli S."/>
            <person name="Lee T.H."/>
            <person name="Thi V.H."/>
            <person name="Chalabi S."/>
            <person name="Hu Q."/>
            <person name="Fan C."/>
            <person name="Tollenaere R."/>
            <person name="Lu Y."/>
            <person name="Battail C."/>
            <person name="Shen J."/>
            <person name="Sidebottom C.H."/>
            <person name="Wang X."/>
            <person name="Canaguier A."/>
            <person name="Chauveau A."/>
            <person name="Berard A."/>
            <person name="Deniot G."/>
            <person name="Guan M."/>
            <person name="Liu Z."/>
            <person name="Sun F."/>
            <person name="Lim Y.P."/>
            <person name="Lyons E."/>
            <person name="Town C.D."/>
            <person name="Bancroft I."/>
            <person name="Wang X."/>
            <person name="Meng J."/>
            <person name="Ma J."/>
            <person name="Pires J.C."/>
            <person name="King G.J."/>
            <person name="Brunel D."/>
            <person name="Delourme R."/>
            <person name="Renard M."/>
            <person name="Aury J.M."/>
            <person name="Adams K.L."/>
            <person name="Batley J."/>
            <person name="Snowdon R.J."/>
            <person name="Tost J."/>
            <person name="Edwards D."/>
            <person name="Zhou Y."/>
            <person name="Hua W."/>
            <person name="Sharpe A.G."/>
            <person name="Paterson A.H."/>
            <person name="Guan C."/>
            <person name="Wincker P."/>
        </authorList>
    </citation>
    <scope>NUCLEOTIDE SEQUENCE [LARGE SCALE GENOMIC DNA]</scope>
    <source>
        <strain evidence="4">cv. Darmor-bzh</strain>
    </source>
</reference>
<accession>A0A078GIL6</accession>
<evidence type="ECO:0000313" key="3">
    <source>
        <dbReference type="EMBL" id="CDY25104.1"/>
    </source>
</evidence>
<dbReference type="AlphaFoldDB" id="A0A078GIL6"/>
<reference evidence="3" key="2">
    <citation type="submission" date="2014-06" db="EMBL/GenBank/DDBJ databases">
        <authorList>
            <person name="Genoscope - CEA"/>
        </authorList>
    </citation>
    <scope>NUCLEOTIDE SEQUENCE</scope>
</reference>
<organism evidence="3 4">
    <name type="scientific">Brassica napus</name>
    <name type="common">Rape</name>
    <dbReference type="NCBI Taxonomy" id="3708"/>
    <lineage>
        <taxon>Eukaryota</taxon>
        <taxon>Viridiplantae</taxon>
        <taxon>Streptophyta</taxon>
        <taxon>Embryophyta</taxon>
        <taxon>Tracheophyta</taxon>
        <taxon>Spermatophyta</taxon>
        <taxon>Magnoliopsida</taxon>
        <taxon>eudicotyledons</taxon>
        <taxon>Gunneridae</taxon>
        <taxon>Pentapetalae</taxon>
        <taxon>rosids</taxon>
        <taxon>malvids</taxon>
        <taxon>Brassicales</taxon>
        <taxon>Brassicaceae</taxon>
        <taxon>Brassiceae</taxon>
        <taxon>Brassica</taxon>
    </lineage>
</organism>
<evidence type="ECO:0000256" key="1">
    <source>
        <dbReference type="SAM" id="MobiDB-lite"/>
    </source>
</evidence>
<dbReference type="Gramene" id="CDY25104">
    <property type="protein sequence ID" value="CDY25104"/>
    <property type="gene ID" value="GSBRNA2T00028965001"/>
</dbReference>
<proteinExistence type="predicted"/>
<dbReference type="Proteomes" id="UP000028999">
    <property type="component" value="Unassembled WGS sequence"/>
</dbReference>
<dbReference type="EMBL" id="LK032168">
    <property type="protein sequence ID" value="CDY25104.1"/>
    <property type="molecule type" value="Genomic_DNA"/>
</dbReference>